<feature type="domain" description="Fibronectin type-III" evidence="1">
    <location>
        <begin position="329"/>
        <end position="415"/>
    </location>
</feature>
<proteinExistence type="predicted"/>
<feature type="domain" description="Fibronectin type-III" evidence="1">
    <location>
        <begin position="3777"/>
        <end position="3865"/>
    </location>
</feature>
<feature type="domain" description="Fibronectin type-III" evidence="1">
    <location>
        <begin position="64"/>
        <end position="150"/>
    </location>
</feature>
<feature type="domain" description="Fibronectin type-III" evidence="1">
    <location>
        <begin position="1181"/>
        <end position="1270"/>
    </location>
</feature>
<evidence type="ECO:0000313" key="3">
    <source>
        <dbReference type="Proteomes" id="UP001295444"/>
    </source>
</evidence>
<sequence>MLELRVVNNTSIAAVTSIISATSRSRLMQGLRVGTYYNVTLKSYASNSSVLSTSWVQSQTVAATPVISSSYGISSSAVVVTWTSQTGAESYYLMITLGSVIISQTTSGLNCTVDGLQSSSLYTLTLYAVNSAGPSAASKRMTVLTLTPPPMVVTVTDLNSYSVSLSWLTIEKALMYGIFVYEDRPTITLTFIRKTTSTAITLDTLQPCTKYIFGLTSYNWFYTPGEENRILHETGNLDPPQNITIGYSSNVETALLTWKPSIGAFLYLASAKSKLGHEVTCTTSSISCVIQGLLCEQRYFISVTAQTVSCSSNISEQLTLDTARRALCAPANVTVIRDCQINTVSLYWNPVTDAIKYTALAKAPDGSEEQCTNREPVCFFLNLLCGTEYSMSVFAFNGKTNGSRSPGILMRTAPCDPTNVEAIPSCQDNSMHVSWNQSSGAVSYVVSALGSSGMSYNCSSVDTSCQISGLHCGESISMFVIAYDDNCPSSNNNANQEFFIPCSPQTISAISDCENHLTHVHWHYSEGAVFYVAHANTNSGLEFTCESFDQDCFLSSLPCGEMYNVSVVASNYVCESRIDQTVKIMSVFMPAPCIPKNVETELNCDQNSILVKWSEDIGNATFRAIAEQTGAGFYNCTTQGTQCEITNINCGQLYSVSVQADNGQCISSTNWTAPFHSVPCRPTHVVAEANCGNSSVEVSWINSVGLGVNTYVASINGSDQLNLMCHSVSEFCLIKDTKCGEAYTATVTAVSDNCPAVSSVFYMDPVPCSPINLEAQATSTFVLLSWMNMPGAVNYTTDIVGDSGDEHTCQTSNTTCSLIDLMCGHHYRASVKAVGQHCSSKPSSTQEFLTAPCIPHSVFTQVNCVTNVVTVMWNGSLGAVYYTTRAAGIDGKLHVCNSTNASCDFSDLQCGSSYLVTVVATNEKSSSESSSPVELQMAPCVPEQVPPQINCVNNSVVLSWGRTLGAASYIANVTSPEDEAHLCQTETTECIINTLKCGQIYNVTVRAINAQCRSQPSASATLKTVPCQPQNVIAQMDCVSIVAHVSWNAVPGALRYITALKALGEEHAVCNSTDLDCVVSSLQCGQTYNVMVTASNHQCQSQSSFPAELYSGSQVTASVPCAPKLELALSPGQRSSSVQMVLLTWGSPVLSAYHCGPRVPVKGPCEESISGQLQARKMPGPPCIPQQVSTLANCKTNDALVSWSRTPSAENYTVLVIGPDTTEHLCNTTNTSCVIPALHCGLTYSVSVTAFNYQCQGMNSATIPLYTAPCAPERVRAETDCVSDSVTLSWDQMSGADNYIAYLVGSDGLNRTCSPRQSNCVIPNLPCGQSYMLTVSAANSQCNGPLSQTLRVVTVPCLPSNIRAELHCGTGTASLRWNPAAGATIYSAVVTEESGWNKMCSSHNTTCDIAGLECGQKYSVALTAINARYNSMASPVEFYTEPCIPSNVKAEVFCGMNMTSISWDKSPGAFNYTVIVTGHNGEMQICSRAALTCSTEALVCGQSYNVTVTAMGAFCKTQSTPVEFNSSPCTPQNVSAQTHCNNNTATLTWNPSSGAGSYISRITGVNGEEHYCNATGSSCDLSGTQCGHTYVVTVTAVNEQCHSEPSAPASLQTGPCIPEILDTRPRCARDLTTLSWGNTAGADRYMGILRDNSGKMLTCNSTEQSCDIRAMECGQTYTASVVAYNDQCMSFSNSSFMIETAPCVPPDLRGSVSCDTHSVTVSWDSARGADTYTINAHDGQNQNLCVTSNTSCVFNDLLCDNDYQFTITTSSASCNSTGDSSLHIKTIPCPPRILDVYATCENNSGTIHWEMSPNARSYKVIETGHSDTLQCNTSDTSCVLQNLQCGQNYTVTVWAEDGTCRGPDSPQVTFKSVPCSPRILNAYATCENNSGIIQWERGPNARSYQVIATGHSDTLQCNTSDTSCELQNLECGQNYTVTVWAEDGICRGPDSPQFTFQSVPCIPRNISSAVICGVNSLLVTWNASSGATGYSATAVGSQGQLVKTNTEDTTCLLPNLECGEVYNLTVLAMNDQCKSAESPVLEIVSAPCSPLHLMASPQCSPLGASASWESSVGAKSYTATFIGMDGDRTSCSTNITSCSVSGLHCGQVYNVTTTAYNNNCFSSTRNITQISSAPCVPTNAEVKIDCNGNLLNVTWSPSQGADSYTVNATGKNGHTLYCNTTTNGCNIVNAHCGDTYLISLTAHNKDCSSDVLTVGNFNAVPCIPDQVVVSLDCLTNEALVSWQNTNIYQTYYTVFARDFSDNELSCSNWSSSCAIPGLECGQEYSFWVTAANRNCHSLQSMVYKGMTAPCVAPKLRGSVSCDTHSVTVSWDSAHGADTYTISAHNGQNQSLCVTSNTSCEFNDLLCDNDYQFTITSSSASCNSTGDSSLHIKTIPCPPQIMDAHATCENNSGIIQWEMSPNARSYKVIATGHSDTLQCNTSDTSCELPSLECGQNYTVTVWAEDGTCRGPDSPQVTFQSVPCIPQNIRSTVMCGVDSLFVTWDASSGATGYSATAVGRQGQLVTANIVEPTCLLPNLECGQVYNLTVLAMNDECKSAKSPVLEIVSAPCSPLKLTASTQCSTHGASASWDPSAGAKSYTAAFKGTDGDRAFCSTNYTSCSVSGLHCGQFYNVSITAYDNNCYNSTTNITQISSAPCVPTNARANIDCSRNHINVTWNPSNGAESYTVIATTQSGHTLYCNTTTSGCIITHVHCGENYLISITAHNKDCSSDVLSVGYIDTVPCIPDQVMVDIDCFTNEAVLSWQENNTYLAYYSAVARDISGFELNCSTFSSVCRIPDLECGQEYGFSVIAKNQNCSSVQSAVYKKMTAPCVPPELRGSVSCDTHSVIVSWDSARGADTYTINAHDGQNQSLCVTSNTSCVFNDLLCDNDYQFTITSSSARCNSTGDSSLHIKTIPCPPRILDANAACDNNSGIIHWEMSPNARSYKVIATGHSDTLQCNTSDTSCELQNLECGQNYTVTVWAEDGTCRGPDSPQVTFKSVPCIPQNISSAVICRVNSLLVTWNVSSGATGYSAAAVGSQGQLLTTNIEDTTCLLPNLECGEVYYLTVLAMNDECKSAESPVLEIVSAPCSPLHLTASPQCSPLGASASWESSIGAKSYTAIFIGMDGDRTSCSTNDTSCSVSGLHCGQVYNVTATAYDNNCFSSTTNITQISSAPCVPTNAVAKVDCSGNYINVTWGPSHGAESYMVTATGKTGHTLYCNTTTNGCSVMNVHCSDNYIISLIAQNKDCSSDVLTVGNLDTVPCIPDNVAVDIECLTNEALVSWQDKNSYYTVVAHDLSDNEFSCSTFTNSCRISGLNCGQEYSFLLTAQNRLCSSSQSNAHKTMTAPCQPQDLTQSLDCEGNIASLSWSASRGAVYYLATLSGNGTTIYFNTTDTNYSSSALTCGQSYNASVVALDNKCRSISSATTTFDTAPCQPQNLATEFDCNTQIAALLWDKTDGAWLYNITIHSAKEGTFSYSTADNFFNELLYCGQTYSFTVSAVGGTCNSSRSLTHYQTSAPCHPQDLIERLDCESNNASLSWSESGGAVYYLASLSGNGTTVYCNTTDTSCSFPALTCGQSYNASVVTMDNKCRSVLSATTTFDTAPCQPQDLIENVACESNNASLSWSASIGAVYYLASLSGNGTTAYCNTTDTSCSFPTLACGQSYNASVVALDNKCRSVSSATTTFNTAPCQPQNLATEFDCDTQIAALLWNKSDGAWLYNITIHSAKEGTFSYSTADNFFNELLYCGQTYSFTVSAVGGTCNSSRSLTHYQTSAPCHPQDLIERLDCESNNASLSWSESGGAVYYLASLSGNKTTVYCNTTDTSCSFPALTCGQSYNASVVTMDNKCRSVLSATTTFDTVPCVPQNTKVFTDCKNNSATFLWERRSEALSYLAIVHEDDNYVHTCDTDNTECLVSNLNCGSTYSFSVLATDLKCNSSFSSPVLAGVVPCPPGQVKTLIYHRTVKPQEVEITWNGSHCGEEYMATVQGEIGNDAESSFILHSYWTSYMDFYIPVPCSSSYNVTVTARNLAGVSDPSEPIKGCTAPCSPRVNDPETANGNMLLSWYQSTNTEEYRVLDIADNITVCRTSALSCEIPFRNSTLYLIAVNTAGESEPVFFSWSI</sequence>
<evidence type="ECO:0000259" key="1">
    <source>
        <dbReference type="PROSITE" id="PS50853"/>
    </source>
</evidence>
<feature type="domain" description="Fibronectin type-III" evidence="1">
    <location>
        <begin position="239"/>
        <end position="325"/>
    </location>
</feature>
<dbReference type="PANTHER" id="PTHR47135">
    <property type="entry name" value="FIBRONECTIN TYPE III DOMAIN-CONTAINING PROTEIN 7"/>
    <property type="match status" value="1"/>
</dbReference>
<dbReference type="EMBL" id="OW240919">
    <property type="protein sequence ID" value="CAH2311731.1"/>
    <property type="molecule type" value="Genomic_DNA"/>
</dbReference>
<feature type="domain" description="Fibronectin type-III" evidence="1">
    <location>
        <begin position="1704"/>
        <end position="1789"/>
    </location>
</feature>
<feature type="domain" description="Fibronectin type-III" evidence="1">
    <location>
        <begin position="2483"/>
        <end position="2569"/>
    </location>
</feature>
<feature type="domain" description="Fibronectin type-III" evidence="1">
    <location>
        <begin position="3350"/>
        <end position="3435"/>
    </location>
</feature>
<feature type="domain" description="Fibronectin type-III" evidence="1">
    <location>
        <begin position="851"/>
        <end position="940"/>
    </location>
</feature>
<feature type="domain" description="Fibronectin type-III" evidence="1">
    <location>
        <begin position="3866"/>
        <end position="3955"/>
    </location>
</feature>
<dbReference type="PANTHER" id="PTHR47135:SF5">
    <property type="entry name" value="FIBRONECTIN-LIKE"/>
    <property type="match status" value="1"/>
</dbReference>
<feature type="domain" description="Fibronectin type-III" evidence="1">
    <location>
        <begin position="1271"/>
        <end position="1357"/>
    </location>
</feature>
<dbReference type="Proteomes" id="UP001295444">
    <property type="component" value="Chromosome 08"/>
</dbReference>
<dbReference type="Gene3D" id="2.60.40.10">
    <property type="entry name" value="Immunoglobulins"/>
    <property type="match status" value="28"/>
</dbReference>
<feature type="domain" description="Fibronectin type-III" evidence="1">
    <location>
        <begin position="1530"/>
        <end position="1616"/>
    </location>
</feature>
<reference evidence="2" key="1">
    <citation type="submission" date="2022-03" db="EMBL/GenBank/DDBJ databases">
        <authorList>
            <person name="Alioto T."/>
            <person name="Alioto T."/>
            <person name="Gomez Garrido J."/>
        </authorList>
    </citation>
    <scope>NUCLEOTIDE SEQUENCE</scope>
</reference>
<dbReference type="CDD" id="cd00063">
    <property type="entry name" value="FN3"/>
    <property type="match status" value="10"/>
</dbReference>
<protein>
    <submittedName>
        <fullName evidence="2">Serine-rich adhesin for platelets-like</fullName>
    </submittedName>
</protein>
<feature type="domain" description="Fibronectin type-III" evidence="1">
    <location>
        <begin position="2223"/>
        <end position="2310"/>
    </location>
</feature>
<feature type="domain" description="Fibronectin type-III" evidence="1">
    <location>
        <begin position="2918"/>
        <end position="3003"/>
    </location>
</feature>
<name>A0AAD1WKQ1_PELCU</name>
<feature type="domain" description="Fibronectin type-III" evidence="1">
    <location>
        <begin position="3608"/>
        <end position="3693"/>
    </location>
</feature>
<dbReference type="PROSITE" id="PS50853">
    <property type="entry name" value="FN3"/>
    <property type="match status" value="23"/>
</dbReference>
<feature type="domain" description="Fibronectin type-III" evidence="1">
    <location>
        <begin position="1962"/>
        <end position="2048"/>
    </location>
</feature>
<keyword evidence="3" id="KW-1185">Reference proteome</keyword>
<dbReference type="InterPro" id="IPR003961">
    <property type="entry name" value="FN3_dom"/>
</dbReference>
<feature type="domain" description="Fibronectin type-III" evidence="1">
    <location>
        <begin position="3004"/>
        <end position="3090"/>
    </location>
</feature>
<accession>A0AAD1WKQ1</accession>
<organism evidence="2 3">
    <name type="scientific">Pelobates cultripes</name>
    <name type="common">Western spadefoot toad</name>
    <dbReference type="NCBI Taxonomy" id="61616"/>
    <lineage>
        <taxon>Eukaryota</taxon>
        <taxon>Metazoa</taxon>
        <taxon>Chordata</taxon>
        <taxon>Craniata</taxon>
        <taxon>Vertebrata</taxon>
        <taxon>Euteleostomi</taxon>
        <taxon>Amphibia</taxon>
        <taxon>Batrachia</taxon>
        <taxon>Anura</taxon>
        <taxon>Pelobatoidea</taxon>
        <taxon>Pelobatidae</taxon>
        <taxon>Pelobates</taxon>
    </lineage>
</organism>
<evidence type="ECO:0000313" key="2">
    <source>
        <dbReference type="EMBL" id="CAH2311731.1"/>
    </source>
</evidence>
<gene>
    <name evidence="2" type="ORF">PECUL_23A030170</name>
</gene>
<feature type="domain" description="Fibronectin type-III" evidence="1">
    <location>
        <begin position="2397"/>
        <end position="2482"/>
    </location>
</feature>
<dbReference type="InterPro" id="IPR013783">
    <property type="entry name" value="Ig-like_fold"/>
</dbReference>
<feature type="domain" description="Fibronectin type-III" evidence="1">
    <location>
        <begin position="1358"/>
        <end position="1443"/>
    </location>
</feature>
<dbReference type="InterPro" id="IPR036116">
    <property type="entry name" value="FN3_sf"/>
</dbReference>
<feature type="domain" description="Fibronectin type-III" evidence="1">
    <location>
        <begin position="1790"/>
        <end position="1875"/>
    </location>
</feature>
<dbReference type="SMART" id="SM00060">
    <property type="entry name" value="FN3"/>
    <property type="match status" value="40"/>
</dbReference>
<feature type="domain" description="Fibronectin type-III" evidence="1">
    <location>
        <begin position="941"/>
        <end position="1027"/>
    </location>
</feature>
<feature type="domain" description="Fibronectin type-III" evidence="1">
    <location>
        <begin position="3519"/>
        <end position="3607"/>
    </location>
</feature>
<feature type="domain" description="Fibronectin type-III" evidence="1">
    <location>
        <begin position="1876"/>
        <end position="1961"/>
    </location>
</feature>
<dbReference type="SUPFAM" id="SSF49265">
    <property type="entry name" value="Fibronectin type III"/>
    <property type="match status" value="29"/>
</dbReference>